<dbReference type="InterPro" id="IPR032710">
    <property type="entry name" value="NTF2-like_dom_sf"/>
</dbReference>
<dbReference type="PANTHER" id="PTHR43539:SF68">
    <property type="entry name" value="FLAVIN-BINDING MONOOXYGENASE-LIKE PROTEIN (AFU_ORTHOLOGUE AFUA_4G09220)"/>
    <property type="match status" value="1"/>
</dbReference>
<dbReference type="Gene3D" id="3.50.50.60">
    <property type="entry name" value="FAD/NAD(P)-binding domain"/>
    <property type="match status" value="1"/>
</dbReference>
<gene>
    <name evidence="5" type="ORF">PAC_07881</name>
</gene>
<keyword evidence="6" id="KW-1185">Reference proteome</keyword>
<dbReference type="GO" id="GO:0050661">
    <property type="term" value="F:NADP binding"/>
    <property type="evidence" value="ECO:0007669"/>
    <property type="project" value="InterPro"/>
</dbReference>
<dbReference type="GO" id="GO:0004499">
    <property type="term" value="F:N,N-dimethylaniline monooxygenase activity"/>
    <property type="evidence" value="ECO:0007669"/>
    <property type="project" value="InterPro"/>
</dbReference>
<dbReference type="GO" id="GO:0050660">
    <property type="term" value="F:flavin adenine dinucleotide binding"/>
    <property type="evidence" value="ECO:0007669"/>
    <property type="project" value="InterPro"/>
</dbReference>
<evidence type="ECO:0000256" key="4">
    <source>
        <dbReference type="SAM" id="MobiDB-lite"/>
    </source>
</evidence>
<keyword evidence="3" id="KW-0560">Oxidoreductase</keyword>
<evidence type="ECO:0000313" key="5">
    <source>
        <dbReference type="EMBL" id="CZR57991.1"/>
    </source>
</evidence>
<dbReference type="SUPFAM" id="SSF54427">
    <property type="entry name" value="NTF2-like"/>
    <property type="match status" value="1"/>
</dbReference>
<dbReference type="InterPro" id="IPR036188">
    <property type="entry name" value="FAD/NAD-bd_sf"/>
</dbReference>
<dbReference type="SUPFAM" id="SSF51905">
    <property type="entry name" value="FAD/NAD(P)-binding domain"/>
    <property type="match status" value="2"/>
</dbReference>
<reference evidence="5 6" key="1">
    <citation type="submission" date="2016-03" db="EMBL/GenBank/DDBJ databases">
        <authorList>
            <person name="Ploux O."/>
        </authorList>
    </citation>
    <scope>NUCLEOTIDE SEQUENCE [LARGE SCALE GENOMIC DNA]</scope>
    <source>
        <strain evidence="5 6">UAMH 11012</strain>
    </source>
</reference>
<name>A0A1L7WZ01_9HELO</name>
<evidence type="ECO:0008006" key="7">
    <source>
        <dbReference type="Google" id="ProtNLM"/>
    </source>
</evidence>
<keyword evidence="1" id="KW-0285">Flavoprotein</keyword>
<dbReference type="AlphaFoldDB" id="A0A1L7WZ01"/>
<feature type="region of interest" description="Disordered" evidence="4">
    <location>
        <begin position="173"/>
        <end position="192"/>
    </location>
</feature>
<dbReference type="Pfam" id="PF00743">
    <property type="entry name" value="FMO-like"/>
    <property type="match status" value="1"/>
</dbReference>
<dbReference type="EMBL" id="FJOG01000011">
    <property type="protein sequence ID" value="CZR57991.1"/>
    <property type="molecule type" value="Genomic_DNA"/>
</dbReference>
<dbReference type="Proteomes" id="UP000184330">
    <property type="component" value="Unassembled WGS sequence"/>
</dbReference>
<evidence type="ECO:0000256" key="3">
    <source>
        <dbReference type="ARBA" id="ARBA00023002"/>
    </source>
</evidence>
<protein>
    <recommendedName>
        <fullName evidence="7">Flavoprotein involved in K+ transport</fullName>
    </recommendedName>
</protein>
<dbReference type="Gene3D" id="3.10.450.50">
    <property type="match status" value="1"/>
</dbReference>
<dbReference type="PANTHER" id="PTHR43539">
    <property type="entry name" value="FLAVIN-BINDING MONOOXYGENASE-LIKE PROTEIN (AFU_ORTHOLOGUE AFUA_4G09220)"/>
    <property type="match status" value="1"/>
</dbReference>
<evidence type="ECO:0000256" key="1">
    <source>
        <dbReference type="ARBA" id="ARBA00022630"/>
    </source>
</evidence>
<dbReference type="OrthoDB" id="74360at2759"/>
<accession>A0A1L7WZ01</accession>
<dbReference type="InterPro" id="IPR050982">
    <property type="entry name" value="Auxin_biosynth/cation_transpt"/>
</dbReference>
<dbReference type="InterPro" id="IPR020946">
    <property type="entry name" value="Flavin_mOase-like"/>
</dbReference>
<sequence length="598" mass="65726">MMEVMQRPRVPVASLPAGIPNVPTFDGEGTLDAGKEATVFLKDFAEAIQNKDWSTFGNVFDENSWWRDSLTLTFDKRTLKGKQDIVKAWKTLSETRKPSRFSSQKDDDMIMEAQFVRMAPQLASLNVPFSFTTDAPKTKCIGQFKLVPKDGQWKVWVMTTAVMSLEEHPFESLPRQSPSMIDASQRGKPQAQGLPRVEGVLDAIVIGASSSGISNTIMLDSIGANVAAFDIEPAAGGNWSTKRYENICLHHPAFMIQLPMFPVPREGYPDYLSGRDLTKYFGAAIEKLKLPIFAGIKVVSNVFDEKTNLWNVTVQDVETNKEATLQAKNIVLSNGFLVSHENPKYPDLKDRHFFKGPVEHTTVYRTPGPYKGKDVVIVGSGNSAHDVAHNLALSNAKSVTILQRSPTVLLDFDVIGPMVTMMYDGATPIDTADFLRASLPAAIERDMARGALRLVGWCLRRDAKSAGMVENVSLFGMDSEGEVPGYVTASGHPHLYFSGIVEAGGVVLATGYEIVDLPKRWKETGFLDAKSAGMVENVSLFGMDSEGEVPGYVTASGHPHLYFSGIGFYMCRWIGRYTAIQVIADVAGKFPATYPRSK</sequence>
<keyword evidence="2" id="KW-0274">FAD</keyword>
<organism evidence="5 6">
    <name type="scientific">Phialocephala subalpina</name>
    <dbReference type="NCBI Taxonomy" id="576137"/>
    <lineage>
        <taxon>Eukaryota</taxon>
        <taxon>Fungi</taxon>
        <taxon>Dikarya</taxon>
        <taxon>Ascomycota</taxon>
        <taxon>Pezizomycotina</taxon>
        <taxon>Leotiomycetes</taxon>
        <taxon>Helotiales</taxon>
        <taxon>Mollisiaceae</taxon>
        <taxon>Phialocephala</taxon>
        <taxon>Phialocephala fortinii species complex</taxon>
    </lineage>
</organism>
<evidence type="ECO:0000313" key="6">
    <source>
        <dbReference type="Proteomes" id="UP000184330"/>
    </source>
</evidence>
<proteinExistence type="predicted"/>
<evidence type="ECO:0000256" key="2">
    <source>
        <dbReference type="ARBA" id="ARBA00022827"/>
    </source>
</evidence>